<feature type="region of interest" description="Disordered" evidence="1">
    <location>
        <begin position="197"/>
        <end position="280"/>
    </location>
</feature>
<sequence length="280" mass="29664">MNELLAIVLIVLLCCAMFFAWLFALATCPDRLVNLISGTKSSSSPISRASEDNGTRKSSSACVSEAGGASPPAAQSLLAAVVKRASPASQRDMRPLLGRSRSIPNSRNNGTTASAPPPAIGSEKRSTSKKLSVVPEADEQLTVTSLSQCGAVRTSAGGLRTPTSPKNAPGIAEEGLVVRTVQLTRHHSECVAKCVDEAEEGEEEEGRREERRLTAEHRAMSAEEQRELYNDGPTTTTTASDGASFEEVDEAAASDDGDDARHRPQRMATRRSAPPAIHIA</sequence>
<accession>A0ABD2IW84</accession>
<gene>
    <name evidence="2" type="ORF">niasHS_011199</name>
</gene>
<evidence type="ECO:0008006" key="4">
    <source>
        <dbReference type="Google" id="ProtNLM"/>
    </source>
</evidence>
<dbReference type="EMBL" id="JBICCN010000254">
    <property type="protein sequence ID" value="KAL3083397.1"/>
    <property type="molecule type" value="Genomic_DNA"/>
</dbReference>
<dbReference type="Proteomes" id="UP001620645">
    <property type="component" value="Unassembled WGS sequence"/>
</dbReference>
<reference evidence="2 3" key="1">
    <citation type="submission" date="2024-10" db="EMBL/GenBank/DDBJ databases">
        <authorList>
            <person name="Kim D."/>
        </authorList>
    </citation>
    <scope>NUCLEOTIDE SEQUENCE [LARGE SCALE GENOMIC DNA]</scope>
    <source>
        <strain evidence="2">Taebaek</strain>
    </source>
</reference>
<feature type="compositionally biased region" description="Basic and acidic residues" evidence="1">
    <location>
        <begin position="205"/>
        <end position="229"/>
    </location>
</feature>
<feature type="region of interest" description="Disordered" evidence="1">
    <location>
        <begin position="85"/>
        <end position="135"/>
    </location>
</feature>
<feature type="compositionally biased region" description="Acidic residues" evidence="1">
    <location>
        <begin position="244"/>
        <end position="258"/>
    </location>
</feature>
<proteinExistence type="predicted"/>
<feature type="region of interest" description="Disordered" evidence="1">
    <location>
        <begin position="40"/>
        <end position="70"/>
    </location>
</feature>
<name>A0ABD2IW84_HETSC</name>
<comment type="caution">
    <text evidence="2">The sequence shown here is derived from an EMBL/GenBank/DDBJ whole genome shotgun (WGS) entry which is preliminary data.</text>
</comment>
<feature type="compositionally biased region" description="Polar residues" evidence="1">
    <location>
        <begin position="232"/>
        <end position="241"/>
    </location>
</feature>
<organism evidence="2 3">
    <name type="scientific">Heterodera schachtii</name>
    <name type="common">Sugarbeet cyst nematode worm</name>
    <name type="synonym">Tylenchus schachtii</name>
    <dbReference type="NCBI Taxonomy" id="97005"/>
    <lineage>
        <taxon>Eukaryota</taxon>
        <taxon>Metazoa</taxon>
        <taxon>Ecdysozoa</taxon>
        <taxon>Nematoda</taxon>
        <taxon>Chromadorea</taxon>
        <taxon>Rhabditida</taxon>
        <taxon>Tylenchina</taxon>
        <taxon>Tylenchomorpha</taxon>
        <taxon>Tylenchoidea</taxon>
        <taxon>Heteroderidae</taxon>
        <taxon>Heteroderinae</taxon>
        <taxon>Heterodera</taxon>
    </lineage>
</organism>
<feature type="compositionally biased region" description="Polar residues" evidence="1">
    <location>
        <begin position="102"/>
        <end position="114"/>
    </location>
</feature>
<protein>
    <recommendedName>
        <fullName evidence="4">Gland protein</fullName>
    </recommendedName>
</protein>
<evidence type="ECO:0000313" key="3">
    <source>
        <dbReference type="Proteomes" id="UP001620645"/>
    </source>
</evidence>
<keyword evidence="3" id="KW-1185">Reference proteome</keyword>
<evidence type="ECO:0000256" key="1">
    <source>
        <dbReference type="SAM" id="MobiDB-lite"/>
    </source>
</evidence>
<evidence type="ECO:0000313" key="2">
    <source>
        <dbReference type="EMBL" id="KAL3083397.1"/>
    </source>
</evidence>
<dbReference type="AlphaFoldDB" id="A0ABD2IW84"/>